<name>A0A7T5R164_9BACT</name>
<sequence>MIPTGEGAFRPPINPAMALQKPLEDYIQFLEKMSSRSLPLLHKLATPGMFFRDPLHEVRGVDEVIMIYEKRLAAVSVPRFKVKDFCWGREHPVAYLCWSYTGQRQGVDFIDQGISEVMFSHDGYIMAQTDYLGYQARPEATPGFCQRFLQKIRRV</sequence>
<organism evidence="1 2">
    <name type="scientific">Micavibrio aeruginosavorus</name>
    <dbReference type="NCBI Taxonomy" id="349221"/>
    <lineage>
        <taxon>Bacteria</taxon>
        <taxon>Pseudomonadati</taxon>
        <taxon>Bdellovibrionota</taxon>
        <taxon>Bdellovibrionia</taxon>
        <taxon>Bdellovibrionales</taxon>
        <taxon>Pseudobdellovibrionaceae</taxon>
        <taxon>Micavibrio</taxon>
    </lineage>
</organism>
<evidence type="ECO:0008006" key="3">
    <source>
        <dbReference type="Google" id="ProtNLM"/>
    </source>
</evidence>
<gene>
    <name evidence="1" type="ORF">HYS17_08995</name>
</gene>
<protein>
    <recommendedName>
        <fullName evidence="3">SnoaL-like domain-containing protein</fullName>
    </recommendedName>
</protein>
<dbReference type="EMBL" id="CP066681">
    <property type="protein sequence ID" value="QQG35648.1"/>
    <property type="molecule type" value="Genomic_DNA"/>
</dbReference>
<dbReference type="InterPro" id="IPR032710">
    <property type="entry name" value="NTF2-like_dom_sf"/>
</dbReference>
<dbReference type="SUPFAM" id="SSF54427">
    <property type="entry name" value="NTF2-like"/>
    <property type="match status" value="1"/>
</dbReference>
<proteinExistence type="predicted"/>
<dbReference type="AlphaFoldDB" id="A0A7T5R164"/>
<dbReference type="Gene3D" id="3.10.450.50">
    <property type="match status" value="1"/>
</dbReference>
<dbReference type="Proteomes" id="UP000595362">
    <property type="component" value="Chromosome"/>
</dbReference>
<accession>A0A7T5R164</accession>
<evidence type="ECO:0000313" key="1">
    <source>
        <dbReference type="EMBL" id="QQG35648.1"/>
    </source>
</evidence>
<evidence type="ECO:0000313" key="2">
    <source>
        <dbReference type="Proteomes" id="UP000595362"/>
    </source>
</evidence>
<reference evidence="1 2" key="1">
    <citation type="submission" date="2020-07" db="EMBL/GenBank/DDBJ databases">
        <title>Huge and variable diversity of episymbiotic CPR bacteria and DPANN archaea in groundwater ecosystems.</title>
        <authorList>
            <person name="He C.Y."/>
            <person name="Keren R."/>
            <person name="Whittaker M."/>
            <person name="Farag I.F."/>
            <person name="Doudna J."/>
            <person name="Cate J.H.D."/>
            <person name="Banfield J.F."/>
        </authorList>
    </citation>
    <scope>NUCLEOTIDE SEQUENCE [LARGE SCALE GENOMIC DNA]</scope>
    <source>
        <strain evidence="1">NC_groundwater_70_Ag_B-0.1um_54_66</strain>
    </source>
</reference>